<evidence type="ECO:0000313" key="1">
    <source>
        <dbReference type="EMBL" id="BAF22972.1"/>
    </source>
</evidence>
<organism evidence="1 2">
    <name type="scientific">Oryza sativa subsp. japonica</name>
    <name type="common">Rice</name>
    <dbReference type="NCBI Taxonomy" id="39947"/>
    <lineage>
        <taxon>Eukaryota</taxon>
        <taxon>Viridiplantae</taxon>
        <taxon>Streptophyta</taxon>
        <taxon>Embryophyta</taxon>
        <taxon>Tracheophyta</taxon>
        <taxon>Spermatophyta</taxon>
        <taxon>Magnoliopsida</taxon>
        <taxon>Liliopsida</taxon>
        <taxon>Poales</taxon>
        <taxon>Poaceae</taxon>
        <taxon>BOP clade</taxon>
        <taxon>Oryzoideae</taxon>
        <taxon>Oryzeae</taxon>
        <taxon>Oryzinae</taxon>
        <taxon>Oryza</taxon>
        <taxon>Oryza sativa</taxon>
    </lineage>
</organism>
<dbReference type="Proteomes" id="UP000000763">
    <property type="component" value="Chromosome 8"/>
</dbReference>
<dbReference type="KEGG" id="dosa:Os08g0162300"/>
<gene>
    <name evidence="1" type="ordered locus">Os08g0162300</name>
</gene>
<reference evidence="2" key="2">
    <citation type="journal article" date="2008" name="Nucleic Acids Res.">
        <title>The rice annotation project database (RAP-DB): 2008 update.</title>
        <authorList>
            <consortium name="The rice annotation project (RAP)"/>
        </authorList>
    </citation>
    <scope>GENOME REANNOTATION</scope>
    <source>
        <strain evidence="2">cv. Nipponbare</strain>
    </source>
</reference>
<protein>
    <submittedName>
        <fullName evidence="1">Os08g0162300 protein</fullName>
    </submittedName>
</protein>
<accession>Q0J7U3</accession>
<proteinExistence type="predicted"/>
<name>Q0J7U3_ORYSJ</name>
<sequence length="128" mass="12315">SLTWINLRSRFSGVIGRLAAAISAPLIRPVGGIAPPVCTSISNAAQAKICGSVDEALAMYDGVSSGGTGCCSPGSTSHAATGSTSTCSGADSAFDGEYAAAAGGGAATTTEPLCSFATVAAEFSSSDG</sequence>
<dbReference type="AlphaFoldDB" id="Q0J7U3"/>
<evidence type="ECO:0000313" key="2">
    <source>
        <dbReference type="Proteomes" id="UP000000763"/>
    </source>
</evidence>
<feature type="non-terminal residue" evidence="1">
    <location>
        <position position="1"/>
    </location>
</feature>
<dbReference type="EMBL" id="AP008214">
    <property type="protein sequence ID" value="BAF22972.1"/>
    <property type="molecule type" value="Genomic_DNA"/>
</dbReference>
<reference evidence="1 2" key="1">
    <citation type="journal article" date="2005" name="Nature">
        <title>The map-based sequence of the rice genome.</title>
        <authorList>
            <consortium name="International rice genome sequencing project (IRGSP)"/>
            <person name="Matsumoto T."/>
            <person name="Wu J."/>
            <person name="Kanamori H."/>
            <person name="Katayose Y."/>
            <person name="Fujisawa M."/>
            <person name="Namiki N."/>
            <person name="Mizuno H."/>
            <person name="Yamamoto K."/>
            <person name="Antonio B.A."/>
            <person name="Baba T."/>
            <person name="Sakata K."/>
            <person name="Nagamura Y."/>
            <person name="Aoki H."/>
            <person name="Arikawa K."/>
            <person name="Arita K."/>
            <person name="Bito T."/>
            <person name="Chiden Y."/>
            <person name="Fujitsuka N."/>
            <person name="Fukunaka R."/>
            <person name="Hamada M."/>
            <person name="Harada C."/>
            <person name="Hayashi A."/>
            <person name="Hijishita S."/>
            <person name="Honda M."/>
            <person name="Hosokawa S."/>
            <person name="Ichikawa Y."/>
            <person name="Idonuma A."/>
            <person name="Iijima M."/>
            <person name="Ikeda M."/>
            <person name="Ikeno M."/>
            <person name="Ito K."/>
            <person name="Ito S."/>
            <person name="Ito T."/>
            <person name="Ito Y."/>
            <person name="Ito Y."/>
            <person name="Iwabuchi A."/>
            <person name="Kamiya K."/>
            <person name="Karasawa W."/>
            <person name="Kurita K."/>
            <person name="Katagiri S."/>
            <person name="Kikuta A."/>
            <person name="Kobayashi H."/>
            <person name="Kobayashi N."/>
            <person name="Machita K."/>
            <person name="Maehara T."/>
            <person name="Masukawa M."/>
            <person name="Mizubayashi T."/>
            <person name="Mukai Y."/>
            <person name="Nagasaki H."/>
            <person name="Nagata Y."/>
            <person name="Naito S."/>
            <person name="Nakashima M."/>
            <person name="Nakama Y."/>
            <person name="Nakamichi Y."/>
            <person name="Nakamura M."/>
            <person name="Meguro A."/>
            <person name="Negishi M."/>
            <person name="Ohta I."/>
            <person name="Ohta T."/>
            <person name="Okamoto M."/>
            <person name="Ono N."/>
            <person name="Saji S."/>
            <person name="Sakaguchi M."/>
            <person name="Sakai K."/>
            <person name="Shibata M."/>
            <person name="Shimokawa T."/>
            <person name="Song J."/>
            <person name="Takazaki Y."/>
            <person name="Terasawa K."/>
            <person name="Tsugane M."/>
            <person name="Tsuji K."/>
            <person name="Ueda S."/>
            <person name="Waki K."/>
            <person name="Yamagata H."/>
            <person name="Yamamoto M."/>
            <person name="Yamamoto S."/>
            <person name="Yamane H."/>
            <person name="Yoshiki S."/>
            <person name="Yoshihara R."/>
            <person name="Yukawa K."/>
            <person name="Zhong H."/>
            <person name="Yano M."/>
            <person name="Yuan Q."/>
            <person name="Ouyang S."/>
            <person name="Liu J."/>
            <person name="Jones K.M."/>
            <person name="Gansberger K."/>
            <person name="Moffat K."/>
            <person name="Hill J."/>
            <person name="Bera J."/>
            <person name="Fadrosh D."/>
            <person name="Jin S."/>
            <person name="Johri S."/>
            <person name="Kim M."/>
            <person name="Overton L."/>
            <person name="Reardon M."/>
            <person name="Tsitrin T."/>
            <person name="Vuong H."/>
            <person name="Weaver B."/>
            <person name="Ciecko A."/>
            <person name="Tallon L."/>
            <person name="Jackson J."/>
            <person name="Pai G."/>
            <person name="Aken S.V."/>
            <person name="Utterback T."/>
            <person name="Reidmuller S."/>
            <person name="Feldblyum T."/>
            <person name="Hsiao J."/>
            <person name="Zismann V."/>
            <person name="Iobst S."/>
            <person name="de Vazeille A.R."/>
            <person name="Buell C.R."/>
            <person name="Ying K."/>
            <person name="Li Y."/>
            <person name="Lu T."/>
            <person name="Huang Y."/>
            <person name="Zhao Q."/>
            <person name="Feng Q."/>
            <person name="Zhang L."/>
            <person name="Zhu J."/>
            <person name="Weng Q."/>
            <person name="Mu J."/>
            <person name="Lu Y."/>
            <person name="Fan D."/>
            <person name="Liu Y."/>
            <person name="Guan J."/>
            <person name="Zhang Y."/>
            <person name="Yu S."/>
            <person name="Liu X."/>
            <person name="Zhang Y."/>
            <person name="Hong G."/>
            <person name="Han B."/>
            <person name="Choisne N."/>
            <person name="Demange N."/>
            <person name="Orjeda G."/>
            <person name="Samain S."/>
            <person name="Cattolico L."/>
            <person name="Pelletier E."/>
            <person name="Couloux A."/>
            <person name="Segurens B."/>
            <person name="Wincker P."/>
            <person name="D'Hont A."/>
            <person name="Scarpelli C."/>
            <person name="Weissenbach J."/>
            <person name="Salanoubat M."/>
            <person name="Quetier F."/>
            <person name="Yu Y."/>
            <person name="Kim H.R."/>
            <person name="Rambo T."/>
            <person name="Currie J."/>
            <person name="Collura K."/>
            <person name="Luo M."/>
            <person name="Yang T."/>
            <person name="Ammiraju J.S.S."/>
            <person name="Engler F."/>
            <person name="Soderlund C."/>
            <person name="Wing R.A."/>
            <person name="Palmer L.E."/>
            <person name="de la Bastide M."/>
            <person name="Spiegel L."/>
            <person name="Nascimento L."/>
            <person name="Zutavern T."/>
            <person name="O'Shaughnessy A."/>
            <person name="Dike S."/>
            <person name="Dedhia N."/>
            <person name="Preston R."/>
            <person name="Balija V."/>
            <person name="McCombie W.R."/>
            <person name="Chow T."/>
            <person name="Chen H."/>
            <person name="Chung M."/>
            <person name="Chen C."/>
            <person name="Shaw J."/>
            <person name="Wu H."/>
            <person name="Hsiao K."/>
            <person name="Chao Y."/>
            <person name="Chu M."/>
            <person name="Cheng C."/>
            <person name="Hour A."/>
            <person name="Lee P."/>
            <person name="Lin S."/>
            <person name="Lin Y."/>
            <person name="Liou J."/>
            <person name="Liu S."/>
            <person name="Hsing Y."/>
            <person name="Raghuvanshi S."/>
            <person name="Mohanty A."/>
            <person name="Bharti A.K."/>
            <person name="Gaur A."/>
            <person name="Gupta V."/>
            <person name="Kumar D."/>
            <person name="Ravi V."/>
            <person name="Vij S."/>
            <person name="Kapur A."/>
            <person name="Khurana P."/>
            <person name="Khurana P."/>
            <person name="Khurana J.P."/>
            <person name="Tyagi A.K."/>
            <person name="Gaikwad K."/>
            <person name="Singh A."/>
            <person name="Dalal V."/>
            <person name="Srivastava S."/>
            <person name="Dixit A."/>
            <person name="Pal A.K."/>
            <person name="Ghazi I.A."/>
            <person name="Yadav M."/>
            <person name="Pandit A."/>
            <person name="Bhargava A."/>
            <person name="Sureshbabu K."/>
            <person name="Batra K."/>
            <person name="Sharma T.R."/>
            <person name="Mohapatra T."/>
            <person name="Singh N.K."/>
            <person name="Messing J."/>
            <person name="Nelson A.B."/>
            <person name="Fuks G."/>
            <person name="Kavchok S."/>
            <person name="Keizer G."/>
            <person name="Linton E."/>
            <person name="Llaca V."/>
            <person name="Song R."/>
            <person name="Tanyolac B."/>
            <person name="Young S."/>
            <person name="Ho-Il K."/>
            <person name="Hahn J.H."/>
            <person name="Sangsakoo G."/>
            <person name="Vanavichit A."/>
            <person name="de Mattos Luiz.A.T."/>
            <person name="Zimmer P.D."/>
            <person name="Malone G."/>
            <person name="Dellagostin O."/>
            <person name="de Oliveira A.C."/>
            <person name="Bevan M."/>
            <person name="Bancroft I."/>
            <person name="Minx P."/>
            <person name="Cordum H."/>
            <person name="Wilson R."/>
            <person name="Cheng Z."/>
            <person name="Jin W."/>
            <person name="Jiang J."/>
            <person name="Leong S.A."/>
            <person name="Iwama H."/>
            <person name="Gojobori T."/>
            <person name="Itoh T."/>
            <person name="Niimura Y."/>
            <person name="Fujii Y."/>
            <person name="Habara T."/>
            <person name="Sakai H."/>
            <person name="Sato Y."/>
            <person name="Wilson G."/>
            <person name="Kumar K."/>
            <person name="McCouch S."/>
            <person name="Juretic N."/>
            <person name="Hoen D."/>
            <person name="Wright S."/>
            <person name="Bruskiewich R."/>
            <person name="Bureau T."/>
            <person name="Miyao A."/>
            <person name="Hirochika H."/>
            <person name="Nishikawa T."/>
            <person name="Kadowaki K."/>
            <person name="Sugiura M."/>
            <person name="Burr B."/>
            <person name="Sasaki T."/>
        </authorList>
    </citation>
    <scope>NUCLEOTIDE SEQUENCE [LARGE SCALE GENOMIC DNA]</scope>
    <source>
        <strain evidence="2">cv. Nipponbare</strain>
    </source>
</reference>